<keyword evidence="10" id="KW-1185">Reference proteome</keyword>
<dbReference type="InterPro" id="IPR032694">
    <property type="entry name" value="CopC/D"/>
</dbReference>
<evidence type="ECO:0000256" key="5">
    <source>
        <dbReference type="ARBA" id="ARBA00023136"/>
    </source>
</evidence>
<proteinExistence type="predicted"/>
<evidence type="ECO:0000256" key="3">
    <source>
        <dbReference type="ARBA" id="ARBA00022692"/>
    </source>
</evidence>
<sequence length="230" mass="24587">MLAAGLALAVLELPALDSILDSMYGRVLVVKIGLVALLCVLAAYNRFWLTGPAIQGDVTACGRLRASISAEIVLAVAIVGAASLWRFAGPEQFQYAPLHPVSVHIHTDKAMAQFELKPKSHDAANVYVTILASDFAPMRPKAVTLRLWNPAAGVEAIKYELAKAESGGWEAEDVPFRSPNGWKVDVQVLIDDFTTAHLEANLDESVDSNGVAAETTLPDDAKSPSSPKAR</sequence>
<keyword evidence="5 7" id="KW-0472">Membrane</keyword>
<evidence type="ECO:0000256" key="6">
    <source>
        <dbReference type="SAM" id="MobiDB-lite"/>
    </source>
</evidence>
<organism evidence="9 10">
    <name type="scientific">Ricinus communis</name>
    <name type="common">Castor bean</name>
    <dbReference type="NCBI Taxonomy" id="3988"/>
    <lineage>
        <taxon>Eukaryota</taxon>
        <taxon>Viridiplantae</taxon>
        <taxon>Streptophyta</taxon>
        <taxon>Embryophyta</taxon>
        <taxon>Tracheophyta</taxon>
        <taxon>Spermatophyta</taxon>
        <taxon>Magnoliopsida</taxon>
        <taxon>eudicotyledons</taxon>
        <taxon>Gunneridae</taxon>
        <taxon>Pentapetalae</taxon>
        <taxon>rosids</taxon>
        <taxon>fabids</taxon>
        <taxon>Malpighiales</taxon>
        <taxon>Euphorbiaceae</taxon>
        <taxon>Acalyphoideae</taxon>
        <taxon>Acalypheae</taxon>
        <taxon>Ricinus</taxon>
    </lineage>
</organism>
<reference evidence="10" key="1">
    <citation type="journal article" date="2010" name="Nat. Biotechnol.">
        <title>Draft genome sequence of the oilseed species Ricinus communis.</title>
        <authorList>
            <person name="Chan A.P."/>
            <person name="Crabtree J."/>
            <person name="Zhao Q."/>
            <person name="Lorenzi H."/>
            <person name="Orvis J."/>
            <person name="Puiu D."/>
            <person name="Melake-Berhan A."/>
            <person name="Jones K.M."/>
            <person name="Redman J."/>
            <person name="Chen G."/>
            <person name="Cahoon E.B."/>
            <person name="Gedil M."/>
            <person name="Stanke M."/>
            <person name="Haas B.J."/>
            <person name="Wortman J.R."/>
            <person name="Fraser-Liggett C.M."/>
            <person name="Ravel J."/>
            <person name="Rabinowicz P.D."/>
        </authorList>
    </citation>
    <scope>NUCLEOTIDE SEQUENCE [LARGE SCALE GENOMIC DNA]</scope>
    <source>
        <strain evidence="10">cv. Hale</strain>
    </source>
</reference>
<accession>B9TKR3</accession>
<dbReference type="InParanoid" id="B9TKR3"/>
<dbReference type="Pfam" id="PF05425">
    <property type="entry name" value="CopD"/>
    <property type="match status" value="1"/>
</dbReference>
<dbReference type="PANTHER" id="PTHR34820:SF4">
    <property type="entry name" value="INNER MEMBRANE PROTEIN YEBZ"/>
    <property type="match status" value="1"/>
</dbReference>
<evidence type="ECO:0000313" key="9">
    <source>
        <dbReference type="EMBL" id="EEF23552.1"/>
    </source>
</evidence>
<dbReference type="GO" id="GO:0006825">
    <property type="term" value="P:copper ion transport"/>
    <property type="evidence" value="ECO:0007669"/>
    <property type="project" value="InterPro"/>
</dbReference>
<feature type="domain" description="Copper resistance protein D" evidence="8">
    <location>
        <begin position="2"/>
        <end position="85"/>
    </location>
</feature>
<dbReference type="InterPro" id="IPR008457">
    <property type="entry name" value="Cu-R_CopD_dom"/>
</dbReference>
<keyword evidence="3 7" id="KW-0812">Transmembrane</keyword>
<evidence type="ECO:0000259" key="8">
    <source>
        <dbReference type="Pfam" id="PF05425"/>
    </source>
</evidence>
<keyword evidence="4 7" id="KW-1133">Transmembrane helix</keyword>
<keyword evidence="2" id="KW-1003">Cell membrane</keyword>
<evidence type="ECO:0000256" key="1">
    <source>
        <dbReference type="ARBA" id="ARBA00004651"/>
    </source>
</evidence>
<evidence type="ECO:0000256" key="7">
    <source>
        <dbReference type="SAM" id="Phobius"/>
    </source>
</evidence>
<feature type="transmembrane region" description="Helical" evidence="7">
    <location>
        <begin position="27"/>
        <end position="47"/>
    </location>
</feature>
<protein>
    <recommendedName>
        <fullName evidence="8">Copper resistance protein D domain-containing protein</fullName>
    </recommendedName>
</protein>
<dbReference type="EMBL" id="EQ985610">
    <property type="protein sequence ID" value="EEF23552.1"/>
    <property type="molecule type" value="Genomic_DNA"/>
</dbReference>
<evidence type="ECO:0000256" key="2">
    <source>
        <dbReference type="ARBA" id="ARBA00022475"/>
    </source>
</evidence>
<dbReference type="Proteomes" id="UP000008311">
    <property type="component" value="Unassembled WGS sequence"/>
</dbReference>
<name>B9TKR3_RICCO</name>
<dbReference type="AlphaFoldDB" id="B9TKR3"/>
<comment type="subcellular location">
    <subcellularLocation>
        <location evidence="1">Cell membrane</location>
        <topology evidence="1">Multi-pass membrane protein</topology>
    </subcellularLocation>
</comment>
<feature type="transmembrane region" description="Helical" evidence="7">
    <location>
        <begin position="68"/>
        <end position="88"/>
    </location>
</feature>
<feature type="region of interest" description="Disordered" evidence="6">
    <location>
        <begin position="206"/>
        <end position="230"/>
    </location>
</feature>
<evidence type="ECO:0000313" key="10">
    <source>
        <dbReference type="Proteomes" id="UP000008311"/>
    </source>
</evidence>
<dbReference type="GO" id="GO:0005886">
    <property type="term" value="C:plasma membrane"/>
    <property type="evidence" value="ECO:0007669"/>
    <property type="project" value="UniProtKB-SubCell"/>
</dbReference>
<dbReference type="PANTHER" id="PTHR34820">
    <property type="entry name" value="INNER MEMBRANE PROTEIN YEBZ"/>
    <property type="match status" value="1"/>
</dbReference>
<gene>
    <name evidence="9" type="ORF">RCOM_2100200</name>
</gene>
<evidence type="ECO:0000256" key="4">
    <source>
        <dbReference type="ARBA" id="ARBA00022989"/>
    </source>
</evidence>